<gene>
    <name evidence="3" type="ORF">SAMN04488057_11135</name>
</gene>
<evidence type="ECO:0008006" key="5">
    <source>
        <dbReference type="Google" id="ProtNLM"/>
    </source>
</evidence>
<dbReference type="STRING" id="388280.SAMN04488057_11135"/>
<dbReference type="SUPFAM" id="SSF53743">
    <property type="entry name" value="FucI/AraA N-terminal and middle domains"/>
    <property type="match status" value="1"/>
</dbReference>
<sequence length="531" mass="59231">MIKEVYLVASGDLRLAANQTCWQAQADMEKGLQQVLHRLGVKVRRAHPFDAEKGHGFIDSQKMGMQVFRDLDPHKPLIVAESVWQYSHHVLAGLCTHKGPILTLANWNGQWPGLVGMLNLNGSLTKAGVSYSTLWSKDFSDDFFLQGLQEWLGSGRVTHDLSHVRDFEPDAAPGNAVEAGESFSRTFKKEKAIMGVFDEGCMGMFNAIIPDHLLHPTGIFKERLSQSALYAAMRTVEDAEAERVLQWLLDKGMTFQWGSDPESELTREQSLEQCKMYLAALRLADDFGCDTIGIQYQQGLKDLAVASDLAEGLLNNTDRPPAFTADGREIFSGKALPHFNEVDECAGLDSLITYRLWEKLGYTGDNTLHDLRYGEEFTIDGKQVFVWVFLISGAAPPSHFTDGYAGARSERQPPMYFRLGGGSLKGVSRPGHIVWSRVYIMNDQLHCDLGLGKVASLPPEETQRRWEMTTPQWPIMHGILEGVSRDQMMARHKANHIQVVYVPDRERGLEACYAKAAAMNELGIKTALCGI</sequence>
<dbReference type="GO" id="GO:0008790">
    <property type="term" value="F:arabinose isomerase activity"/>
    <property type="evidence" value="ECO:0007669"/>
    <property type="project" value="TreeGrafter"/>
</dbReference>
<evidence type="ECO:0000256" key="2">
    <source>
        <dbReference type="ARBA" id="ARBA00023277"/>
    </source>
</evidence>
<dbReference type="PANTHER" id="PTHR37840:SF1">
    <property type="entry name" value="L-FUCOSE ISOMERASE"/>
    <property type="match status" value="1"/>
</dbReference>
<dbReference type="GO" id="GO:0008736">
    <property type="term" value="F:L-fucose isomerase activity"/>
    <property type="evidence" value="ECO:0007669"/>
    <property type="project" value="InterPro"/>
</dbReference>
<dbReference type="AlphaFoldDB" id="A0A1M7PW16"/>
<evidence type="ECO:0000313" key="4">
    <source>
        <dbReference type="Proteomes" id="UP000184513"/>
    </source>
</evidence>
<dbReference type="OrthoDB" id="102178at2"/>
<dbReference type="GO" id="GO:0005737">
    <property type="term" value="C:cytoplasm"/>
    <property type="evidence" value="ECO:0007669"/>
    <property type="project" value="InterPro"/>
</dbReference>
<protein>
    <recommendedName>
        <fullName evidence="5">L-fucose isomerase</fullName>
    </recommendedName>
</protein>
<organism evidence="3 4">
    <name type="scientific">Cyclobacterium lianum</name>
    <dbReference type="NCBI Taxonomy" id="388280"/>
    <lineage>
        <taxon>Bacteria</taxon>
        <taxon>Pseudomonadati</taxon>
        <taxon>Bacteroidota</taxon>
        <taxon>Cytophagia</taxon>
        <taxon>Cytophagales</taxon>
        <taxon>Cyclobacteriaceae</taxon>
        <taxon>Cyclobacterium</taxon>
    </lineage>
</organism>
<dbReference type="GO" id="GO:0042355">
    <property type="term" value="P:L-fucose catabolic process"/>
    <property type="evidence" value="ECO:0007669"/>
    <property type="project" value="TreeGrafter"/>
</dbReference>
<name>A0A1M7PW16_9BACT</name>
<evidence type="ECO:0000313" key="3">
    <source>
        <dbReference type="EMBL" id="SHN21717.1"/>
    </source>
</evidence>
<dbReference type="Proteomes" id="UP000184513">
    <property type="component" value="Unassembled WGS sequence"/>
</dbReference>
<keyword evidence="2" id="KW-0119">Carbohydrate metabolism</keyword>
<proteinExistence type="predicted"/>
<dbReference type="InterPro" id="IPR005763">
    <property type="entry name" value="Fucose_isomerase"/>
</dbReference>
<evidence type="ECO:0000256" key="1">
    <source>
        <dbReference type="ARBA" id="ARBA00023235"/>
    </source>
</evidence>
<dbReference type="GO" id="GO:0019571">
    <property type="term" value="P:D-arabinose catabolic process"/>
    <property type="evidence" value="ECO:0007669"/>
    <property type="project" value="TreeGrafter"/>
</dbReference>
<keyword evidence="4" id="KW-1185">Reference proteome</keyword>
<dbReference type="RefSeq" id="WP_073095831.1">
    <property type="nucleotide sequence ID" value="NZ_FRCY01000011.1"/>
</dbReference>
<reference evidence="3 4" key="1">
    <citation type="submission" date="2016-11" db="EMBL/GenBank/DDBJ databases">
        <authorList>
            <person name="Jaros S."/>
            <person name="Januszkiewicz K."/>
            <person name="Wedrychowicz H."/>
        </authorList>
    </citation>
    <scope>NUCLEOTIDE SEQUENCE [LARGE SCALE GENOMIC DNA]</scope>
    <source>
        <strain evidence="3 4">CGMCC 1.6102</strain>
    </source>
</reference>
<dbReference type="EMBL" id="FRCY01000011">
    <property type="protein sequence ID" value="SHN21717.1"/>
    <property type="molecule type" value="Genomic_DNA"/>
</dbReference>
<accession>A0A1M7PW16</accession>
<keyword evidence="1" id="KW-0413">Isomerase</keyword>
<dbReference type="InterPro" id="IPR009015">
    <property type="entry name" value="Fucose_isomerase_N/cen_sf"/>
</dbReference>
<dbReference type="PANTHER" id="PTHR37840">
    <property type="entry name" value="L-FUCOSE ISOMERASE"/>
    <property type="match status" value="1"/>
</dbReference>
<dbReference type="GO" id="GO:0030145">
    <property type="term" value="F:manganese ion binding"/>
    <property type="evidence" value="ECO:0007669"/>
    <property type="project" value="InterPro"/>
</dbReference>